<gene>
    <name evidence="1" type="ORF">ERS852492_02076</name>
</gene>
<evidence type="ECO:0000313" key="1">
    <source>
        <dbReference type="EMBL" id="CUQ87593.1"/>
    </source>
</evidence>
<organism evidence="1 2">
    <name type="scientific">Lachnospira eligens</name>
    <dbReference type="NCBI Taxonomy" id="39485"/>
    <lineage>
        <taxon>Bacteria</taxon>
        <taxon>Bacillati</taxon>
        <taxon>Bacillota</taxon>
        <taxon>Clostridia</taxon>
        <taxon>Lachnospirales</taxon>
        <taxon>Lachnospiraceae</taxon>
        <taxon>Lachnospira</taxon>
    </lineage>
</organism>
<name>A0A174ZJI0_9FIRM</name>
<dbReference type="EMBL" id="CZBV01000005">
    <property type="protein sequence ID" value="CUQ87593.1"/>
    <property type="molecule type" value="Genomic_DNA"/>
</dbReference>
<proteinExistence type="predicted"/>
<sequence>MYMVEKLIDDIVKTNSTNYLTEAGKRFVSNIKNKNDIKKLLADNRDFFIKYESSADRMMDDIATVLSDKNLEELAGKLCEDSGYSFKAILIKGLTDCMSEYEIPHEVACLYANRILGAVLHELPQVAPDKYDRYFQSEWRIEQQQAEEQINQKLEKISSQMAVYTAKQMAIYSTDALDLQLKRQTVNPKIGIDFFDIDDDEFINKFNKLKNDEKVCVRARCREEAVYCIINELWKSGEKRPIFVVKSREDWDKLMAVKESGNIYIPWFYADEIVSIENNTNIFVFTDEVPSFSDNEIELRPRTYETIRRALTRAGMGVNEANELVSETHGLYIPMKRRIFNGAFLKKPEWIDGLSVKVKATCLLAGQWTDADGDKAVIEELSGCEYEEFIEQITKYAGGEEPFVYIIGKGSEKQYYLASVQNTWEYLDVQTDSDIWGKFTRASIDVLNESETLFTYTYAERFAARYRGEKLFWSANIRRGMLNTLLIKVLHKDHGDSQVVLDDMVSEILGYVKTEQQWKYISRYFRELCELSPSMVLDRLENEWEKSTGLLQLFDRQSDNFLFERNAYIDILSGVETMLVQKQYAARALEWLLRIDDKSYKYTSNTPESIIHKAICSWINLSAFRTVDEKVNAAKIALKYDRNGWERIYKALPQYDSNIIGNIICPHYREHVTTEWMAKQDIVETAIQYVQLLIKEAHFKPERWEKLLNIADDVPDNIREKLINGMLYEISQMTDEEKIHLKNFIRKIIYKNRYFNTAEWAQPEEIVEQYEKLLDGIHTDTPEYEYEYLFVQENDGVLLNPVETCDNNARHDDNEKQVQAIIADEVTHFKKHNLSVAKLAAICSKEKWTTLGRSLARYWSGVFDEEVFYDLYNAQSLNRTMAIDYCRELAYSGENVYLYIMEIHKKKKLDDEFLVGIYRLEAECSGEDIPQIDKAPEHIKKMFWQQADYYMTSKYIWALGECKKYGNVDVYIKLLYRAMSDKYFGTEQIYDYVVSLKDIDDIRNVSDVSYYLKEILKQMHKKYIDDAVKSYELATVEIRFFGALKWRDMKCFQKIVKADPGNYAELIAITRRKDNDNSEKMLTEEESTYINVMCRLYGEIKFCPAERNGKVIESELRSWIEEFMILLEKNDQKSLFSYYIGKMLSYSPAGKDGYYPCEAVRNVLEDYADDALISGYVTEKYNSRGIYSPSDGRTEKSLAARYKENADYLSTIYPKTAKIYYRLCDRYKYEAKWERERAENGVY</sequence>
<accession>A0A174ZJI0</accession>
<dbReference type="AlphaFoldDB" id="A0A174ZJI0"/>
<evidence type="ECO:0000313" key="2">
    <source>
        <dbReference type="Proteomes" id="UP000095780"/>
    </source>
</evidence>
<dbReference type="Proteomes" id="UP000095780">
    <property type="component" value="Unassembled WGS sequence"/>
</dbReference>
<protein>
    <submittedName>
        <fullName evidence="1">Uncharacterized protein</fullName>
    </submittedName>
</protein>
<reference evidence="1 2" key="1">
    <citation type="submission" date="2015-09" db="EMBL/GenBank/DDBJ databases">
        <authorList>
            <consortium name="Pathogen Informatics"/>
        </authorList>
    </citation>
    <scope>NUCLEOTIDE SEQUENCE [LARGE SCALE GENOMIC DNA]</scope>
    <source>
        <strain evidence="1 2">2789STDY5834878</strain>
    </source>
</reference>